<sequence length="84" mass="10292">MSGLLEKEIKLLEQRPFELERDCFGKNGTAVLGQKRKRNKFRIFGKFETREILINSWEDFEKQHRNFKPTSYFCFAFIREYIRH</sequence>
<evidence type="ECO:0000313" key="1">
    <source>
        <dbReference type="EMBL" id="GIY68826.1"/>
    </source>
</evidence>
<reference evidence="1 2" key="1">
    <citation type="submission" date="2021-06" db="EMBL/GenBank/DDBJ databases">
        <title>Caerostris extrusa draft genome.</title>
        <authorList>
            <person name="Kono N."/>
            <person name="Arakawa K."/>
        </authorList>
    </citation>
    <scope>NUCLEOTIDE SEQUENCE [LARGE SCALE GENOMIC DNA]</scope>
</reference>
<name>A0AAV4VEM1_CAEEX</name>
<dbReference type="AlphaFoldDB" id="A0AAV4VEM1"/>
<gene>
    <name evidence="1" type="ORF">CEXT_272881</name>
</gene>
<proteinExistence type="predicted"/>
<protein>
    <submittedName>
        <fullName evidence="1">Uncharacterized protein</fullName>
    </submittedName>
</protein>
<comment type="caution">
    <text evidence="1">The sequence shown here is derived from an EMBL/GenBank/DDBJ whole genome shotgun (WGS) entry which is preliminary data.</text>
</comment>
<evidence type="ECO:0000313" key="2">
    <source>
        <dbReference type="Proteomes" id="UP001054945"/>
    </source>
</evidence>
<dbReference type="EMBL" id="BPLR01014449">
    <property type="protein sequence ID" value="GIY68826.1"/>
    <property type="molecule type" value="Genomic_DNA"/>
</dbReference>
<accession>A0AAV4VEM1</accession>
<dbReference type="Proteomes" id="UP001054945">
    <property type="component" value="Unassembled WGS sequence"/>
</dbReference>
<keyword evidence="2" id="KW-1185">Reference proteome</keyword>
<organism evidence="1 2">
    <name type="scientific">Caerostris extrusa</name>
    <name type="common">Bark spider</name>
    <name type="synonym">Caerostris bankana</name>
    <dbReference type="NCBI Taxonomy" id="172846"/>
    <lineage>
        <taxon>Eukaryota</taxon>
        <taxon>Metazoa</taxon>
        <taxon>Ecdysozoa</taxon>
        <taxon>Arthropoda</taxon>
        <taxon>Chelicerata</taxon>
        <taxon>Arachnida</taxon>
        <taxon>Araneae</taxon>
        <taxon>Araneomorphae</taxon>
        <taxon>Entelegynae</taxon>
        <taxon>Araneoidea</taxon>
        <taxon>Araneidae</taxon>
        <taxon>Caerostris</taxon>
    </lineage>
</organism>